<reference evidence="2" key="1">
    <citation type="journal article" date="2019" name="Int. J. Syst. Evol. Microbiol.">
        <title>The Global Catalogue of Microorganisms (GCM) 10K type strain sequencing project: providing services to taxonomists for standard genome sequencing and annotation.</title>
        <authorList>
            <consortium name="The Broad Institute Genomics Platform"/>
            <consortium name="The Broad Institute Genome Sequencing Center for Infectious Disease"/>
            <person name="Wu L."/>
            <person name="Ma J."/>
        </authorList>
    </citation>
    <scope>NUCLEOTIDE SEQUENCE [LARGE SCALE GENOMIC DNA]</scope>
    <source>
        <strain evidence="2">CGMCC 1.16855</strain>
    </source>
</reference>
<dbReference type="EMBL" id="JBHRSB010000021">
    <property type="protein sequence ID" value="MFC3003988.1"/>
    <property type="molecule type" value="Genomic_DNA"/>
</dbReference>
<protein>
    <submittedName>
        <fullName evidence="1">Uncharacterized protein</fullName>
    </submittedName>
</protein>
<sequence>MVRDDVLIRRAEVVRIHLDALDALMKEPCPGASEAIRASLSLRFLFDGALAQVAHAAGVPLLIPAPTLDGVPIDQALLFACGGYEVGRAHVRPHYFYREPGIQSPHRSQFERQISASPETHALSEVKLGRFGQLPCLAFVGKVLKREETVRYVANKCGGAHHSDDMAKFDEIDHHLTKVGHVLRVGGNGLSVVFLEALGTAWFLLNAPAVVGLRTALRVPVEAVHTPVPHSS</sequence>
<evidence type="ECO:0000313" key="2">
    <source>
        <dbReference type="Proteomes" id="UP001595420"/>
    </source>
</evidence>
<comment type="caution">
    <text evidence="1">The sequence shown here is derived from an EMBL/GenBank/DDBJ whole genome shotgun (WGS) entry which is preliminary data.</text>
</comment>
<accession>A0ABV7C5E4</accession>
<name>A0ABV7C5E4_9PROT</name>
<organism evidence="1 2">
    <name type="scientific">Falsiroseomonas tokyonensis</name>
    <dbReference type="NCBI Taxonomy" id="430521"/>
    <lineage>
        <taxon>Bacteria</taxon>
        <taxon>Pseudomonadati</taxon>
        <taxon>Pseudomonadota</taxon>
        <taxon>Alphaproteobacteria</taxon>
        <taxon>Acetobacterales</taxon>
        <taxon>Roseomonadaceae</taxon>
        <taxon>Falsiroseomonas</taxon>
    </lineage>
</organism>
<keyword evidence="2" id="KW-1185">Reference proteome</keyword>
<dbReference type="RefSeq" id="WP_216840429.1">
    <property type="nucleotide sequence ID" value="NZ_JAFNJS010000021.1"/>
</dbReference>
<proteinExistence type="predicted"/>
<gene>
    <name evidence="1" type="ORF">ACFOD3_29135</name>
</gene>
<dbReference type="Proteomes" id="UP001595420">
    <property type="component" value="Unassembled WGS sequence"/>
</dbReference>
<evidence type="ECO:0000313" key="1">
    <source>
        <dbReference type="EMBL" id="MFC3003988.1"/>
    </source>
</evidence>